<protein>
    <recommendedName>
        <fullName evidence="2">Glycosyl transferase family 1 domain-containing protein</fullName>
    </recommendedName>
</protein>
<dbReference type="EMBL" id="BAABGY010000011">
    <property type="protein sequence ID" value="GAA4338236.1"/>
    <property type="molecule type" value="Genomic_DNA"/>
</dbReference>
<evidence type="ECO:0000256" key="1">
    <source>
        <dbReference type="ARBA" id="ARBA00022679"/>
    </source>
</evidence>
<dbReference type="Proteomes" id="UP001501725">
    <property type="component" value="Unassembled WGS sequence"/>
</dbReference>
<comment type="caution">
    <text evidence="3">The sequence shown here is derived from an EMBL/GenBank/DDBJ whole genome shotgun (WGS) entry which is preliminary data.</text>
</comment>
<dbReference type="PANTHER" id="PTHR46401:SF2">
    <property type="entry name" value="GLYCOSYLTRANSFERASE WBBK-RELATED"/>
    <property type="match status" value="1"/>
</dbReference>
<dbReference type="CDD" id="cd03801">
    <property type="entry name" value="GT4_PimA-like"/>
    <property type="match status" value="1"/>
</dbReference>
<reference evidence="4" key="1">
    <citation type="journal article" date="2019" name="Int. J. Syst. Evol. Microbiol.">
        <title>The Global Catalogue of Microorganisms (GCM) 10K type strain sequencing project: providing services to taxonomists for standard genome sequencing and annotation.</title>
        <authorList>
            <consortium name="The Broad Institute Genomics Platform"/>
            <consortium name="The Broad Institute Genome Sequencing Center for Infectious Disease"/>
            <person name="Wu L."/>
            <person name="Ma J."/>
        </authorList>
    </citation>
    <scope>NUCLEOTIDE SEQUENCE [LARGE SCALE GENOMIC DNA]</scope>
    <source>
        <strain evidence="4">JCM 17919</strain>
    </source>
</reference>
<organism evidence="3 4">
    <name type="scientific">Flaviaesturariibacter amylovorans</name>
    <dbReference type="NCBI Taxonomy" id="1084520"/>
    <lineage>
        <taxon>Bacteria</taxon>
        <taxon>Pseudomonadati</taxon>
        <taxon>Bacteroidota</taxon>
        <taxon>Chitinophagia</taxon>
        <taxon>Chitinophagales</taxon>
        <taxon>Chitinophagaceae</taxon>
        <taxon>Flaviaestuariibacter</taxon>
    </lineage>
</organism>
<dbReference type="RefSeq" id="WP_345257046.1">
    <property type="nucleotide sequence ID" value="NZ_BAABGY010000011.1"/>
</dbReference>
<dbReference type="PANTHER" id="PTHR46401">
    <property type="entry name" value="GLYCOSYLTRANSFERASE WBBK-RELATED"/>
    <property type="match status" value="1"/>
</dbReference>
<accession>A0ABP8HEX1</accession>
<name>A0ABP8HEX1_9BACT</name>
<gene>
    <name evidence="3" type="ORF">GCM10023184_34540</name>
</gene>
<evidence type="ECO:0000259" key="2">
    <source>
        <dbReference type="Pfam" id="PF00534"/>
    </source>
</evidence>
<dbReference type="Pfam" id="PF00534">
    <property type="entry name" value="Glycos_transf_1"/>
    <property type="match status" value="1"/>
</dbReference>
<feature type="domain" description="Glycosyl transferase family 1" evidence="2">
    <location>
        <begin position="187"/>
        <end position="308"/>
    </location>
</feature>
<keyword evidence="1" id="KW-0808">Transferase</keyword>
<evidence type="ECO:0000313" key="4">
    <source>
        <dbReference type="Proteomes" id="UP001501725"/>
    </source>
</evidence>
<keyword evidence="4" id="KW-1185">Reference proteome</keyword>
<sequence length="363" mass="40663">MRLLFTGYTQTSGFRSPQAWLERLSFYTGIHTALAATHTVCSVEHIGWSGSLLQGGVHYEFLPLGPVAQRLPVATHRFIRQWRPDAVLVNGFHQPAQLLQLRWALGPRPKLLVLHRADRPLHGFRRRLQQEVAKSVSGWLFTERAQAEPYRLARIITDDSRVHEVIQASSHFTPLDRAAARTALGVTGAPLCLWVGRLNANKDPLTVLRAFTRFQAERPGARLYVIHQSSELLPELQSFVARHPVARAAVQFIGPVPHTALQQWYAAADLLLSGSHAEGSGIVVAEAMSCGCIPLLTEIPSFRRMVGPLLPRYTPGDADGLYRLLADSRSWNFDVLRNEVLRRFRQELSFDAIAEQIDRILTG</sequence>
<proteinExistence type="predicted"/>
<evidence type="ECO:0000313" key="3">
    <source>
        <dbReference type="EMBL" id="GAA4338236.1"/>
    </source>
</evidence>
<dbReference type="InterPro" id="IPR001296">
    <property type="entry name" value="Glyco_trans_1"/>
</dbReference>
<dbReference type="Gene3D" id="3.40.50.2000">
    <property type="entry name" value="Glycogen Phosphorylase B"/>
    <property type="match status" value="1"/>
</dbReference>
<dbReference type="SUPFAM" id="SSF53756">
    <property type="entry name" value="UDP-Glycosyltransferase/glycogen phosphorylase"/>
    <property type="match status" value="1"/>
</dbReference>